<reference evidence="5 6" key="1">
    <citation type="submission" date="2019-09" db="EMBL/GenBank/DDBJ databases">
        <title>Actinomadura physcomitrii sp. nov., a novel actinomycete isolated from moss [Physcomitrium sphaericum (Ludw) Fuernr].</title>
        <authorList>
            <person name="Liu C."/>
            <person name="Zhuang X."/>
        </authorList>
    </citation>
    <scope>NUCLEOTIDE SEQUENCE [LARGE SCALE GENOMIC DNA]</scope>
    <source>
        <strain evidence="5 6">CYP1-1B</strain>
    </source>
</reference>
<dbReference type="GO" id="GO:0019853">
    <property type="term" value="P:L-ascorbic acid biosynthetic process"/>
    <property type="evidence" value="ECO:0007669"/>
    <property type="project" value="TreeGrafter"/>
</dbReference>
<keyword evidence="3" id="KW-0862">Zinc</keyword>
<dbReference type="PANTHER" id="PTHR10907:SF47">
    <property type="entry name" value="REGUCALCIN"/>
    <property type="match status" value="1"/>
</dbReference>
<dbReference type="InterPro" id="IPR013658">
    <property type="entry name" value="SGL"/>
</dbReference>
<dbReference type="RefSeq" id="WP_151538299.1">
    <property type="nucleotide sequence ID" value="NZ_WBMR01000004.1"/>
</dbReference>
<dbReference type="Gene3D" id="2.120.10.30">
    <property type="entry name" value="TolB, C-terminal domain"/>
    <property type="match status" value="1"/>
</dbReference>
<keyword evidence="6" id="KW-1185">Reference proteome</keyword>
<dbReference type="PANTHER" id="PTHR10907">
    <property type="entry name" value="REGUCALCIN"/>
    <property type="match status" value="1"/>
</dbReference>
<dbReference type="EMBL" id="WBMR01000004">
    <property type="protein sequence ID" value="KAB2388705.1"/>
    <property type="molecule type" value="Genomic_DNA"/>
</dbReference>
<comment type="caution">
    <text evidence="5">The sequence shown here is derived from an EMBL/GenBank/DDBJ whole genome shotgun (WGS) entry which is preliminary data.</text>
</comment>
<feature type="binding site" evidence="3">
    <location>
        <position position="104"/>
    </location>
    <ligand>
        <name>substrate</name>
    </ligand>
</feature>
<keyword evidence="3" id="KW-0479">Metal-binding</keyword>
<feature type="binding site" evidence="3">
    <location>
        <position position="102"/>
    </location>
    <ligand>
        <name>substrate</name>
    </ligand>
</feature>
<dbReference type="GO" id="GO:0005509">
    <property type="term" value="F:calcium ion binding"/>
    <property type="evidence" value="ECO:0007669"/>
    <property type="project" value="TreeGrafter"/>
</dbReference>
<dbReference type="InterPro" id="IPR011042">
    <property type="entry name" value="6-blade_b-propeller_TolB-like"/>
</dbReference>
<sequence>MTSVPAAATAEAFHLAEGPVWDAARRRLLWVDILRNMLLEGTLDEGRITVVRRHAFESLVGAVAIADDGTLLVAAQQQLIVLRNDGSRQEGPRVIPAREPRRLNDGGTDPAGRFLVGTLSLSGLSEREQLVRLEPDGRITELDGDLALSNGLAWSADGRRMYSVDTGRGTVFVRDYDAATGAVGERHVHLRLRDELPDGIALDAAGHLWVAVWGAGEVRRYAPDGAVTDRLTVPAPHTSSVAFAGDDLRTLVITTATAELSRQQRQAHPDSGRLFTVRADVPGIPVPTWSGSRLTAAI</sequence>
<protein>
    <submittedName>
        <fullName evidence="5">SMP-30/gluconolactonase/LRE family protein</fullName>
    </submittedName>
</protein>
<dbReference type="PRINTS" id="PR01790">
    <property type="entry name" value="SMP30FAMILY"/>
</dbReference>
<dbReference type="OrthoDB" id="2633250at2"/>
<dbReference type="AlphaFoldDB" id="A0A6L3W2E8"/>
<name>A0A6L3W2E8_9ACTN</name>
<dbReference type="GO" id="GO:0004341">
    <property type="term" value="F:gluconolactonase activity"/>
    <property type="evidence" value="ECO:0007669"/>
    <property type="project" value="TreeGrafter"/>
</dbReference>
<dbReference type="SUPFAM" id="SSF63829">
    <property type="entry name" value="Calcium-dependent phosphotriesterase"/>
    <property type="match status" value="1"/>
</dbReference>
<proteinExistence type="inferred from homology"/>
<evidence type="ECO:0000313" key="6">
    <source>
        <dbReference type="Proteomes" id="UP000483004"/>
    </source>
</evidence>
<feature type="domain" description="SMP-30/Gluconolactonase/LRE-like region" evidence="4">
    <location>
        <begin position="15"/>
        <end position="257"/>
    </location>
</feature>
<evidence type="ECO:0000256" key="3">
    <source>
        <dbReference type="PIRSR" id="PIRSR605511-2"/>
    </source>
</evidence>
<comment type="similarity">
    <text evidence="1">Belongs to the SMP-30/CGR1 family.</text>
</comment>
<organism evidence="5 6">
    <name type="scientific">Actinomadura montaniterrae</name>
    <dbReference type="NCBI Taxonomy" id="1803903"/>
    <lineage>
        <taxon>Bacteria</taxon>
        <taxon>Bacillati</taxon>
        <taxon>Actinomycetota</taxon>
        <taxon>Actinomycetes</taxon>
        <taxon>Streptosporangiales</taxon>
        <taxon>Thermomonosporaceae</taxon>
        <taxon>Actinomadura</taxon>
    </lineage>
</organism>
<evidence type="ECO:0000256" key="2">
    <source>
        <dbReference type="PIRSR" id="PIRSR605511-1"/>
    </source>
</evidence>
<feature type="binding site" evidence="3">
    <location>
        <position position="150"/>
    </location>
    <ligand>
        <name>a divalent metal cation</name>
        <dbReference type="ChEBI" id="CHEBI:60240"/>
    </ligand>
</feature>
<feature type="active site" description="Proton donor/acceptor" evidence="2">
    <location>
        <position position="198"/>
    </location>
</feature>
<dbReference type="Pfam" id="PF08450">
    <property type="entry name" value="SGL"/>
    <property type="match status" value="1"/>
</dbReference>
<accession>A0A6L3W2E8</accession>
<dbReference type="Proteomes" id="UP000483004">
    <property type="component" value="Unassembled WGS sequence"/>
</dbReference>
<comment type="cofactor">
    <cofactor evidence="3">
        <name>Zn(2+)</name>
        <dbReference type="ChEBI" id="CHEBI:29105"/>
    </cofactor>
    <text evidence="3">Binds 1 divalent metal cation per subunit.</text>
</comment>
<dbReference type="InterPro" id="IPR005511">
    <property type="entry name" value="SMP-30"/>
</dbReference>
<gene>
    <name evidence="5" type="ORF">F9B16_03290</name>
</gene>
<evidence type="ECO:0000256" key="1">
    <source>
        <dbReference type="ARBA" id="ARBA00008853"/>
    </source>
</evidence>
<evidence type="ECO:0000259" key="4">
    <source>
        <dbReference type="Pfam" id="PF08450"/>
    </source>
</evidence>
<feature type="binding site" evidence="3">
    <location>
        <position position="17"/>
    </location>
    <ligand>
        <name>a divalent metal cation</name>
        <dbReference type="ChEBI" id="CHEBI:60240"/>
    </ligand>
</feature>
<feature type="binding site" evidence="3">
    <location>
        <position position="198"/>
    </location>
    <ligand>
        <name>a divalent metal cation</name>
        <dbReference type="ChEBI" id="CHEBI:60240"/>
    </ligand>
</feature>
<evidence type="ECO:0000313" key="5">
    <source>
        <dbReference type="EMBL" id="KAB2388705.1"/>
    </source>
</evidence>